<gene>
    <name evidence="1" type="ORF">BYL167_LOCUS38625</name>
    <name evidence="4" type="ORF">GIL414_LOCUS55488</name>
    <name evidence="2" type="ORF">SMN809_LOCUS43937</name>
    <name evidence="3" type="ORF">SMN809_LOCUS46239</name>
</gene>
<evidence type="ECO:0000313" key="4">
    <source>
        <dbReference type="EMBL" id="CAF4972224.1"/>
    </source>
</evidence>
<dbReference type="EMBL" id="CAJOBI010143434">
    <property type="protein sequence ID" value="CAF4778393.1"/>
    <property type="molecule type" value="Genomic_DNA"/>
</dbReference>
<dbReference type="Proteomes" id="UP000676336">
    <property type="component" value="Unassembled WGS sequence"/>
</dbReference>
<name>A0A8S2YI20_9BILA</name>
<dbReference type="EMBL" id="CAJOBI010130693">
    <property type="protein sequence ID" value="CAF4723105.1"/>
    <property type="molecule type" value="Genomic_DNA"/>
</dbReference>
<evidence type="ECO:0000313" key="1">
    <source>
        <dbReference type="EMBL" id="CAF4563894.1"/>
    </source>
</evidence>
<organism evidence="1 5">
    <name type="scientific">Rotaria magnacalcarata</name>
    <dbReference type="NCBI Taxonomy" id="392030"/>
    <lineage>
        <taxon>Eukaryota</taxon>
        <taxon>Metazoa</taxon>
        <taxon>Spiralia</taxon>
        <taxon>Gnathifera</taxon>
        <taxon>Rotifera</taxon>
        <taxon>Eurotatoria</taxon>
        <taxon>Bdelloidea</taxon>
        <taxon>Philodinida</taxon>
        <taxon>Philodinidae</taxon>
        <taxon>Rotaria</taxon>
    </lineage>
</organism>
<evidence type="ECO:0000313" key="2">
    <source>
        <dbReference type="EMBL" id="CAF4723105.1"/>
    </source>
</evidence>
<evidence type="ECO:0000313" key="5">
    <source>
        <dbReference type="Proteomes" id="UP000681967"/>
    </source>
</evidence>
<dbReference type="AlphaFoldDB" id="A0A8S2YI20"/>
<accession>A0A8S2YI20</accession>
<protein>
    <submittedName>
        <fullName evidence="1">Uncharacterized protein</fullName>
    </submittedName>
</protein>
<dbReference type="Proteomes" id="UP000681720">
    <property type="component" value="Unassembled WGS sequence"/>
</dbReference>
<reference evidence="1" key="1">
    <citation type="submission" date="2021-02" db="EMBL/GenBank/DDBJ databases">
        <authorList>
            <person name="Nowell W R."/>
        </authorList>
    </citation>
    <scope>NUCLEOTIDE SEQUENCE</scope>
</reference>
<feature type="non-terminal residue" evidence="1">
    <location>
        <position position="1"/>
    </location>
</feature>
<evidence type="ECO:0000313" key="3">
    <source>
        <dbReference type="EMBL" id="CAF4778393.1"/>
    </source>
</evidence>
<comment type="caution">
    <text evidence="1">The sequence shown here is derived from an EMBL/GenBank/DDBJ whole genome shotgun (WGS) entry which is preliminary data.</text>
</comment>
<dbReference type="Proteomes" id="UP000681967">
    <property type="component" value="Unassembled WGS sequence"/>
</dbReference>
<feature type="non-terminal residue" evidence="1">
    <location>
        <position position="74"/>
    </location>
</feature>
<sequence>MKCPAKVRQAVATQDGQALVVGYEDGAVQMFLIADPFEPENVEHLKQWRQQQLEAMAVDPAQQETIDQYIEPSV</sequence>
<proteinExistence type="predicted"/>
<dbReference type="EMBL" id="CAJOBH010090746">
    <property type="protein sequence ID" value="CAF4563894.1"/>
    <property type="molecule type" value="Genomic_DNA"/>
</dbReference>
<dbReference type="EMBL" id="CAJOBJ010197171">
    <property type="protein sequence ID" value="CAF4972224.1"/>
    <property type="molecule type" value="Genomic_DNA"/>
</dbReference>